<dbReference type="SUPFAM" id="SSF52833">
    <property type="entry name" value="Thioredoxin-like"/>
    <property type="match status" value="1"/>
</dbReference>
<sequence length="237" mass="25851">MSDVPASLRDPAPAPDARPNPASEAPAPPARPWFVSALLALAAVALLLLGAWGAARLKSPYPFYGTAYPAGKVAANFSGTDDRNRPYAFTPGQTGGRTTALFFGFTHCPNICPLSLAYLDKVKKSLPPAQRERFDVVMVSVDPDRDTPARLREYVTYFGQATGVRIPEPKLSATAREYGVGYQKVDVKGSEYQVNHTTATYLIDSAGQLRALWDYTQLPQVERVVKDVEYVMENPGK</sequence>
<feature type="compositionally biased region" description="Low complexity" evidence="3">
    <location>
        <begin position="1"/>
        <end position="11"/>
    </location>
</feature>
<evidence type="ECO:0000256" key="4">
    <source>
        <dbReference type="SAM" id="Phobius"/>
    </source>
</evidence>
<dbReference type="PROSITE" id="PS51352">
    <property type="entry name" value="THIOREDOXIN_2"/>
    <property type="match status" value="1"/>
</dbReference>
<evidence type="ECO:0000256" key="2">
    <source>
        <dbReference type="ARBA" id="ARBA00023008"/>
    </source>
</evidence>
<proteinExistence type="inferred from homology"/>
<dbReference type="InterPro" id="IPR013766">
    <property type="entry name" value="Thioredoxin_domain"/>
</dbReference>
<keyword evidence="7" id="KW-1185">Reference proteome</keyword>
<dbReference type="InterPro" id="IPR036249">
    <property type="entry name" value="Thioredoxin-like_sf"/>
</dbReference>
<reference evidence="7" key="1">
    <citation type="journal article" date="2019" name="Int. J. Syst. Evol. Microbiol.">
        <title>The Global Catalogue of Microorganisms (GCM) 10K type strain sequencing project: providing services to taxonomists for standard genome sequencing and annotation.</title>
        <authorList>
            <consortium name="The Broad Institute Genomics Platform"/>
            <consortium name="The Broad Institute Genome Sequencing Center for Infectious Disease"/>
            <person name="Wu L."/>
            <person name="Ma J."/>
        </authorList>
    </citation>
    <scope>NUCLEOTIDE SEQUENCE [LARGE SCALE GENOMIC DNA]</scope>
    <source>
        <strain evidence="7">KCTC 33842</strain>
    </source>
</reference>
<dbReference type="Pfam" id="PF02630">
    <property type="entry name" value="SCO1-SenC"/>
    <property type="match status" value="1"/>
</dbReference>
<evidence type="ECO:0000313" key="7">
    <source>
        <dbReference type="Proteomes" id="UP001597475"/>
    </source>
</evidence>
<dbReference type="RefSeq" id="WP_386843407.1">
    <property type="nucleotide sequence ID" value="NZ_JBHUMK010000014.1"/>
</dbReference>
<keyword evidence="2" id="KW-0186">Copper</keyword>
<evidence type="ECO:0000256" key="1">
    <source>
        <dbReference type="ARBA" id="ARBA00010996"/>
    </source>
</evidence>
<dbReference type="PANTHER" id="PTHR12151:SF25">
    <property type="entry name" value="LINALOOL DEHYDRATASE_ISOMERASE DOMAIN-CONTAINING PROTEIN"/>
    <property type="match status" value="1"/>
</dbReference>
<evidence type="ECO:0000259" key="5">
    <source>
        <dbReference type="PROSITE" id="PS51352"/>
    </source>
</evidence>
<dbReference type="InterPro" id="IPR003782">
    <property type="entry name" value="SCO1/SenC"/>
</dbReference>
<organism evidence="6 7">
    <name type="scientific">Deinococcus taklimakanensis</name>
    <dbReference type="NCBI Taxonomy" id="536443"/>
    <lineage>
        <taxon>Bacteria</taxon>
        <taxon>Thermotogati</taxon>
        <taxon>Deinococcota</taxon>
        <taxon>Deinococci</taxon>
        <taxon>Deinococcales</taxon>
        <taxon>Deinococcaceae</taxon>
        <taxon>Deinococcus</taxon>
    </lineage>
</organism>
<gene>
    <name evidence="6" type="ORF">ACFSR9_04345</name>
</gene>
<keyword evidence="4" id="KW-0472">Membrane</keyword>
<dbReference type="Gene3D" id="3.40.30.10">
    <property type="entry name" value="Glutaredoxin"/>
    <property type="match status" value="1"/>
</dbReference>
<keyword evidence="4" id="KW-0812">Transmembrane</keyword>
<feature type="region of interest" description="Disordered" evidence="3">
    <location>
        <begin position="1"/>
        <end position="26"/>
    </location>
</feature>
<name>A0ABW5P1G1_9DEIO</name>
<dbReference type="Proteomes" id="UP001597475">
    <property type="component" value="Unassembled WGS sequence"/>
</dbReference>
<comment type="similarity">
    <text evidence="1">Belongs to the SCO1/2 family.</text>
</comment>
<dbReference type="PANTHER" id="PTHR12151">
    <property type="entry name" value="ELECTRON TRANSPORT PROTIN SCO1/SENC FAMILY MEMBER"/>
    <property type="match status" value="1"/>
</dbReference>
<keyword evidence="4" id="KW-1133">Transmembrane helix</keyword>
<accession>A0ABW5P1G1</accession>
<dbReference type="CDD" id="cd02968">
    <property type="entry name" value="SCO"/>
    <property type="match status" value="1"/>
</dbReference>
<protein>
    <submittedName>
        <fullName evidence="6">SCO family protein</fullName>
    </submittedName>
</protein>
<dbReference type="EMBL" id="JBHUMK010000014">
    <property type="protein sequence ID" value="MFD2608673.1"/>
    <property type="molecule type" value="Genomic_DNA"/>
</dbReference>
<feature type="domain" description="Thioredoxin" evidence="5">
    <location>
        <begin position="68"/>
        <end position="233"/>
    </location>
</feature>
<comment type="caution">
    <text evidence="6">The sequence shown here is derived from an EMBL/GenBank/DDBJ whole genome shotgun (WGS) entry which is preliminary data.</text>
</comment>
<evidence type="ECO:0000313" key="6">
    <source>
        <dbReference type="EMBL" id="MFD2608673.1"/>
    </source>
</evidence>
<feature type="transmembrane region" description="Helical" evidence="4">
    <location>
        <begin position="33"/>
        <end position="55"/>
    </location>
</feature>
<evidence type="ECO:0000256" key="3">
    <source>
        <dbReference type="SAM" id="MobiDB-lite"/>
    </source>
</evidence>